<dbReference type="GO" id="GO:0009432">
    <property type="term" value="P:SOS response"/>
    <property type="evidence" value="ECO:0007669"/>
    <property type="project" value="TreeGrafter"/>
</dbReference>
<dbReference type="InterPro" id="IPR011761">
    <property type="entry name" value="ATP-grasp"/>
</dbReference>
<sequence>MARERSQVLILTQDFDPTVDPVVRSLDERGARVVRIDLGYFPRRLTLTASDFDGGHRRLRHRDGRIDRELDLDALSGVWYRRPTSFDFGEEMTEAEREFARNEALIGVGGILRSTDCLWVNRPDLDAVADLKPYQLTLARKAGMRVPRTLLTNDPDEVARLLDRGEHRLVHKSLSGGVVHHPGASPSGLFTTVVGAETREHVERVRHTVCQFQEYVEKAHEVRLTVIGDTYFPVTIDSQSDDRTRVDWRAEPEVRYGDYRPLPDRVVEQTRELLDGLGLVYAAVDFIVTPEGEHVFLEVNTNGQFMWMQNDLGLPMTDRIADLLAEGGAFRRGEVRQVGY</sequence>
<dbReference type="Gene3D" id="3.30.470.20">
    <property type="entry name" value="ATP-grasp fold, B domain"/>
    <property type="match status" value="1"/>
</dbReference>
<keyword evidence="4" id="KW-1185">Reference proteome</keyword>
<gene>
    <name evidence="3" type="ORF">HNR61_002468</name>
</gene>
<accession>A0A7W3LML5</accession>
<name>A0A7W3LML5_ACTNM</name>
<comment type="caution">
    <text evidence="3">The sequence shown here is derived from an EMBL/GenBank/DDBJ whole genome shotgun (WGS) entry which is preliminary data.</text>
</comment>
<proteinExistence type="predicted"/>
<dbReference type="SUPFAM" id="SSF56059">
    <property type="entry name" value="Glutathione synthetase ATP-binding domain-like"/>
    <property type="match status" value="1"/>
</dbReference>
<dbReference type="GO" id="GO:0005524">
    <property type="term" value="F:ATP binding"/>
    <property type="evidence" value="ECO:0007669"/>
    <property type="project" value="UniProtKB-UniRule"/>
</dbReference>
<evidence type="ECO:0000313" key="3">
    <source>
        <dbReference type="EMBL" id="MBA8950837.1"/>
    </source>
</evidence>
<dbReference type="Proteomes" id="UP000572680">
    <property type="component" value="Unassembled WGS sequence"/>
</dbReference>
<dbReference type="InterPro" id="IPR048936">
    <property type="entry name" value="MvdD-like_ATPgrasp"/>
</dbReference>
<dbReference type="GO" id="GO:0005737">
    <property type="term" value="C:cytoplasm"/>
    <property type="evidence" value="ECO:0007669"/>
    <property type="project" value="TreeGrafter"/>
</dbReference>
<keyword evidence="1" id="KW-0067">ATP-binding</keyword>
<protein>
    <submittedName>
        <fullName evidence="3">Glutathione synthase/RimK-type ligase-like ATP-grasp enzyme</fullName>
    </submittedName>
</protein>
<dbReference type="PANTHER" id="PTHR21621:SF0">
    <property type="entry name" value="BETA-CITRYLGLUTAMATE SYNTHASE B-RELATED"/>
    <property type="match status" value="1"/>
</dbReference>
<evidence type="ECO:0000313" key="4">
    <source>
        <dbReference type="Proteomes" id="UP000572680"/>
    </source>
</evidence>
<dbReference type="PROSITE" id="PS50975">
    <property type="entry name" value="ATP_GRASP"/>
    <property type="match status" value="1"/>
</dbReference>
<dbReference type="RefSeq" id="WP_182843259.1">
    <property type="nucleotide sequence ID" value="NZ_BAAALP010000112.1"/>
</dbReference>
<organism evidence="3 4">
    <name type="scientific">Actinomadura namibiensis</name>
    <dbReference type="NCBI Taxonomy" id="182080"/>
    <lineage>
        <taxon>Bacteria</taxon>
        <taxon>Bacillati</taxon>
        <taxon>Actinomycetota</taxon>
        <taxon>Actinomycetes</taxon>
        <taxon>Streptosporangiales</taxon>
        <taxon>Thermomonosporaceae</taxon>
        <taxon>Actinomadura</taxon>
    </lineage>
</organism>
<dbReference type="Pfam" id="PF21068">
    <property type="entry name" value="ATPgraspMvdD"/>
    <property type="match status" value="1"/>
</dbReference>
<dbReference type="GO" id="GO:0018169">
    <property type="term" value="F:ribosomal S6-glutamic acid ligase activity"/>
    <property type="evidence" value="ECO:0007669"/>
    <property type="project" value="TreeGrafter"/>
</dbReference>
<dbReference type="EMBL" id="JACJIA010000003">
    <property type="protein sequence ID" value="MBA8950837.1"/>
    <property type="molecule type" value="Genomic_DNA"/>
</dbReference>
<keyword evidence="1" id="KW-0547">Nucleotide-binding</keyword>
<reference evidence="3 4" key="1">
    <citation type="submission" date="2020-08" db="EMBL/GenBank/DDBJ databases">
        <title>Genomic Encyclopedia of Type Strains, Phase IV (KMG-IV): sequencing the most valuable type-strain genomes for metagenomic binning, comparative biology and taxonomic classification.</title>
        <authorList>
            <person name="Goeker M."/>
        </authorList>
    </citation>
    <scope>NUCLEOTIDE SEQUENCE [LARGE SCALE GENOMIC DNA]</scope>
    <source>
        <strain evidence="3 4">DSM 44197</strain>
    </source>
</reference>
<evidence type="ECO:0000256" key="1">
    <source>
        <dbReference type="PROSITE-ProRule" id="PRU00409"/>
    </source>
</evidence>
<dbReference type="AlphaFoldDB" id="A0A7W3LML5"/>
<dbReference type="PANTHER" id="PTHR21621">
    <property type="entry name" value="RIBOSOMAL PROTEIN S6 MODIFICATION PROTEIN"/>
    <property type="match status" value="1"/>
</dbReference>
<feature type="domain" description="ATP-grasp" evidence="2">
    <location>
        <begin position="136"/>
        <end position="325"/>
    </location>
</feature>
<keyword evidence="3" id="KW-0436">Ligase</keyword>
<dbReference type="GO" id="GO:0046872">
    <property type="term" value="F:metal ion binding"/>
    <property type="evidence" value="ECO:0007669"/>
    <property type="project" value="InterPro"/>
</dbReference>
<evidence type="ECO:0000259" key="2">
    <source>
        <dbReference type="PROSITE" id="PS50975"/>
    </source>
</evidence>